<sequence>MLELRDNTPPLSSHAPMTLAYTVSGLLVGLLVGLTGVGGGSLMTPLLTLMFGFSPATAVGTDLAFASLTKGVGTIAHRSHGHIRWDIVKRLCLGSLPAALVTVLVLKTAGNLDAQWMHFIRVTIGVSVILTVISLLFRHRVLDWLARNPRYRLQGSALAVATVIVGVVLGVLVTVSSIGAGAVGATLILILYPELKSAEVAGTDIAYAVPLTAVAGLGHMYLGTIDWNLLVSLLVGSIPGIWLGARLSKSLPERLTRGALAATLTVTAIKLVS</sequence>
<feature type="transmembrane region" description="Helical" evidence="5">
    <location>
        <begin position="87"/>
        <end position="106"/>
    </location>
</feature>
<proteinExistence type="inferred from homology"/>
<dbReference type="Proteomes" id="UP000005933">
    <property type="component" value="Unassembled WGS sequence"/>
</dbReference>
<comment type="caution">
    <text evidence="6">The sequence shown here is derived from an EMBL/GenBank/DDBJ whole genome shotgun (WGS) entry which is preliminary data.</text>
</comment>
<protein>
    <recommendedName>
        <fullName evidence="5">Probable membrane transporter protein</fullName>
    </recommendedName>
</protein>
<dbReference type="InterPro" id="IPR002781">
    <property type="entry name" value="TM_pro_TauE-like"/>
</dbReference>
<dbReference type="Pfam" id="PF01925">
    <property type="entry name" value="TauE"/>
    <property type="match status" value="1"/>
</dbReference>
<feature type="transmembrane region" description="Helical" evidence="5">
    <location>
        <begin position="158"/>
        <end position="191"/>
    </location>
</feature>
<comment type="similarity">
    <text evidence="5">Belongs to the 4-toluene sulfonate uptake permease (TSUP) (TC 2.A.102) family.</text>
</comment>
<name>A0AB33VG08_RALSU</name>
<keyword evidence="4 5" id="KW-0472">Membrane</keyword>
<evidence type="ECO:0000256" key="2">
    <source>
        <dbReference type="ARBA" id="ARBA00022692"/>
    </source>
</evidence>
<dbReference type="InterPro" id="IPR051598">
    <property type="entry name" value="TSUP/Inactive_protease-like"/>
</dbReference>
<organism evidence="6 7">
    <name type="scientific">Ralstonia solanacearum (strain UW551)</name>
    <dbReference type="NCBI Taxonomy" id="342110"/>
    <lineage>
        <taxon>Bacteria</taxon>
        <taxon>Pseudomonadati</taxon>
        <taxon>Pseudomonadota</taxon>
        <taxon>Betaproteobacteria</taxon>
        <taxon>Burkholderiales</taxon>
        <taxon>Burkholderiaceae</taxon>
        <taxon>Ralstonia</taxon>
        <taxon>Ralstonia solanacearum species complex</taxon>
    </lineage>
</organism>
<reference evidence="6 7" key="1">
    <citation type="journal article" date="2006" name="Mol. Plant Microbe Interact.">
        <title>Identification of open reading frames unique to a select agent: Ralstonia solanacearum race 3 biovar 2.</title>
        <authorList>
            <person name="Gabriel D.W."/>
            <person name="Allen C."/>
            <person name="Schell M."/>
            <person name="Denny T.P."/>
            <person name="Greenberg J.T."/>
            <person name="Duan Y.P."/>
            <person name="Flores-Cruz Z."/>
            <person name="Huang Q."/>
            <person name="Clifford J.M."/>
            <person name="Presting G."/>
            <person name="Gonzalez E.T."/>
            <person name="Reddy J."/>
            <person name="Elphinstone J."/>
            <person name="Swanson J."/>
            <person name="Yao J."/>
            <person name="Mulholland V."/>
            <person name="Liu L."/>
            <person name="Farmerie W."/>
            <person name="Patnaikuni M."/>
            <person name="Balogh B."/>
            <person name="Norman D."/>
            <person name="Alvarez A."/>
            <person name="Castillo J.A."/>
            <person name="Jones J."/>
            <person name="Saddler G."/>
            <person name="Walunas T."/>
            <person name="Zhukov A."/>
            <person name="Mikhailova N."/>
        </authorList>
    </citation>
    <scope>NUCLEOTIDE SEQUENCE [LARGE SCALE GENOMIC DNA]</scope>
    <source>
        <strain evidence="6 7">UW551</strain>
    </source>
</reference>
<evidence type="ECO:0000256" key="1">
    <source>
        <dbReference type="ARBA" id="ARBA00004141"/>
    </source>
</evidence>
<dbReference type="EMBL" id="AAKL01000010">
    <property type="protein sequence ID" value="EAP73761.1"/>
    <property type="molecule type" value="Genomic_DNA"/>
</dbReference>
<evidence type="ECO:0000313" key="6">
    <source>
        <dbReference type="EMBL" id="EAP73761.1"/>
    </source>
</evidence>
<gene>
    <name evidence="6" type="ORF">RRSL_03590</name>
</gene>
<accession>A0AB33VG08</accession>
<keyword evidence="2 5" id="KW-0812">Transmembrane</keyword>
<dbReference type="PANTHER" id="PTHR43701">
    <property type="entry name" value="MEMBRANE TRANSPORTER PROTEIN MJ0441-RELATED"/>
    <property type="match status" value="1"/>
</dbReference>
<evidence type="ECO:0000256" key="4">
    <source>
        <dbReference type="ARBA" id="ARBA00023136"/>
    </source>
</evidence>
<feature type="transmembrane region" description="Helical" evidence="5">
    <location>
        <begin position="227"/>
        <end position="245"/>
    </location>
</feature>
<evidence type="ECO:0000256" key="3">
    <source>
        <dbReference type="ARBA" id="ARBA00022989"/>
    </source>
</evidence>
<feature type="transmembrane region" description="Helical" evidence="5">
    <location>
        <begin position="20"/>
        <end position="40"/>
    </location>
</feature>
<dbReference type="GO" id="GO:0005886">
    <property type="term" value="C:plasma membrane"/>
    <property type="evidence" value="ECO:0007669"/>
    <property type="project" value="UniProtKB-SubCell"/>
</dbReference>
<feature type="transmembrane region" description="Helical" evidence="5">
    <location>
        <begin position="118"/>
        <end position="137"/>
    </location>
</feature>
<dbReference type="PANTHER" id="PTHR43701:SF2">
    <property type="entry name" value="MEMBRANE TRANSPORTER PROTEIN YJNA-RELATED"/>
    <property type="match status" value="1"/>
</dbReference>
<comment type="subcellular location">
    <subcellularLocation>
        <location evidence="5">Cell membrane</location>
        <topology evidence="5">Multi-pass membrane protein</topology>
    </subcellularLocation>
    <subcellularLocation>
        <location evidence="1">Membrane</location>
        <topology evidence="1">Multi-pass membrane protein</topology>
    </subcellularLocation>
</comment>
<keyword evidence="3 5" id="KW-1133">Transmembrane helix</keyword>
<keyword evidence="5" id="KW-1003">Cell membrane</keyword>
<evidence type="ECO:0000256" key="5">
    <source>
        <dbReference type="RuleBase" id="RU363041"/>
    </source>
</evidence>
<dbReference type="AlphaFoldDB" id="A0AB33VG08"/>
<evidence type="ECO:0000313" key="7">
    <source>
        <dbReference type="Proteomes" id="UP000005933"/>
    </source>
</evidence>